<dbReference type="InterPro" id="IPR003595">
    <property type="entry name" value="Tyr_Pase_cat"/>
</dbReference>
<dbReference type="SMART" id="SM00404">
    <property type="entry name" value="PTPc_motif"/>
    <property type="match status" value="1"/>
</dbReference>
<comment type="caution">
    <text evidence="3">The sequence shown here is derived from an EMBL/GenBank/DDBJ whole genome shotgun (WGS) entry which is preliminary data.</text>
</comment>
<evidence type="ECO:0000259" key="2">
    <source>
        <dbReference type="PROSITE" id="PS50056"/>
    </source>
</evidence>
<accession>A0AAV5DAV2</accession>
<sequence>MSWSSGAESPTALCAHECEAQLRGPVAVAGTTTCAKTKSTTAAATPPSPAAAPPLIFFDPLDPCADAPRRELTEEEAWRCGVALQVFQKKLTKPREIHNEFNSLPCHEYLPLNEKGQGQYGKFNVKITKTRHGGEVELRGLKIQRNEMIYTLFMVQSHKVHSVLHIRYSTWPDHDVPNNSSDVRKIIKRLYHIPKEHPIVVHCSAGIGRTGSAITVLNTIDRILLGEWSALELVETVRKFRNQRVGMVEREPQYTFCYAAIVDELKELLSILEC</sequence>
<dbReference type="SMART" id="SM00194">
    <property type="entry name" value="PTPc"/>
    <property type="match status" value="1"/>
</dbReference>
<evidence type="ECO:0000313" key="4">
    <source>
        <dbReference type="Proteomes" id="UP001054889"/>
    </source>
</evidence>
<dbReference type="PROSITE" id="PS50055">
    <property type="entry name" value="TYR_PHOSPHATASE_PTP"/>
    <property type="match status" value="1"/>
</dbReference>
<evidence type="ECO:0000259" key="1">
    <source>
        <dbReference type="PROSITE" id="PS50055"/>
    </source>
</evidence>
<proteinExistence type="predicted"/>
<dbReference type="Gene3D" id="3.90.190.10">
    <property type="entry name" value="Protein tyrosine phosphatase superfamily"/>
    <property type="match status" value="1"/>
</dbReference>
<feature type="domain" description="Tyrosine specific protein phosphatases" evidence="2">
    <location>
        <begin position="184"/>
        <end position="255"/>
    </location>
</feature>
<reference evidence="3" key="1">
    <citation type="journal article" date="2018" name="DNA Res.">
        <title>Multiple hybrid de novo genome assembly of finger millet, an orphan allotetraploid crop.</title>
        <authorList>
            <person name="Hatakeyama M."/>
            <person name="Aluri S."/>
            <person name="Balachadran M.T."/>
            <person name="Sivarajan S.R."/>
            <person name="Patrignani A."/>
            <person name="Gruter S."/>
            <person name="Poveda L."/>
            <person name="Shimizu-Inatsugi R."/>
            <person name="Baeten J."/>
            <person name="Francoijs K.J."/>
            <person name="Nataraja K.N."/>
            <person name="Reddy Y.A.N."/>
            <person name="Phadnis S."/>
            <person name="Ravikumar R.L."/>
            <person name="Schlapbach R."/>
            <person name="Sreeman S.M."/>
            <person name="Shimizu K.K."/>
        </authorList>
    </citation>
    <scope>NUCLEOTIDE SEQUENCE</scope>
</reference>
<protein>
    <submittedName>
        <fullName evidence="3">Uncharacterized protein</fullName>
    </submittedName>
</protein>
<organism evidence="3 4">
    <name type="scientific">Eleusine coracana subsp. coracana</name>
    <dbReference type="NCBI Taxonomy" id="191504"/>
    <lineage>
        <taxon>Eukaryota</taxon>
        <taxon>Viridiplantae</taxon>
        <taxon>Streptophyta</taxon>
        <taxon>Embryophyta</taxon>
        <taxon>Tracheophyta</taxon>
        <taxon>Spermatophyta</taxon>
        <taxon>Magnoliopsida</taxon>
        <taxon>Liliopsida</taxon>
        <taxon>Poales</taxon>
        <taxon>Poaceae</taxon>
        <taxon>PACMAD clade</taxon>
        <taxon>Chloridoideae</taxon>
        <taxon>Cynodonteae</taxon>
        <taxon>Eleusininae</taxon>
        <taxon>Eleusine</taxon>
    </lineage>
</organism>
<reference evidence="3" key="2">
    <citation type="submission" date="2021-12" db="EMBL/GenBank/DDBJ databases">
        <title>Resequencing data analysis of finger millet.</title>
        <authorList>
            <person name="Hatakeyama M."/>
            <person name="Aluri S."/>
            <person name="Balachadran M.T."/>
            <person name="Sivarajan S.R."/>
            <person name="Poveda L."/>
            <person name="Shimizu-Inatsugi R."/>
            <person name="Schlapbach R."/>
            <person name="Sreeman S.M."/>
            <person name="Shimizu K.K."/>
        </authorList>
    </citation>
    <scope>NUCLEOTIDE SEQUENCE</scope>
</reference>
<dbReference type="PANTHER" id="PTHR19134:SF492">
    <property type="entry name" value="PROTEIN-TYROSINE-PHOSPHATASE PTP1"/>
    <property type="match status" value="1"/>
</dbReference>
<evidence type="ECO:0000313" key="3">
    <source>
        <dbReference type="EMBL" id="GJN07313.1"/>
    </source>
</evidence>
<dbReference type="Proteomes" id="UP001054889">
    <property type="component" value="Unassembled WGS sequence"/>
</dbReference>
<dbReference type="PANTHER" id="PTHR19134">
    <property type="entry name" value="RECEPTOR-TYPE TYROSINE-PROTEIN PHOSPHATASE"/>
    <property type="match status" value="1"/>
</dbReference>
<name>A0AAV5DAV2_ELECO</name>
<dbReference type="InterPro" id="IPR000387">
    <property type="entry name" value="Tyr_Pase_dom"/>
</dbReference>
<dbReference type="AlphaFoldDB" id="A0AAV5DAV2"/>
<dbReference type="SUPFAM" id="SSF52799">
    <property type="entry name" value="(Phosphotyrosine protein) phosphatases II"/>
    <property type="match status" value="1"/>
</dbReference>
<dbReference type="GO" id="GO:0004725">
    <property type="term" value="F:protein tyrosine phosphatase activity"/>
    <property type="evidence" value="ECO:0007669"/>
    <property type="project" value="InterPro"/>
</dbReference>
<dbReference type="EMBL" id="BQKI01000013">
    <property type="protein sequence ID" value="GJN07313.1"/>
    <property type="molecule type" value="Genomic_DNA"/>
</dbReference>
<dbReference type="InterPro" id="IPR000242">
    <property type="entry name" value="PTP_cat"/>
</dbReference>
<dbReference type="InterPro" id="IPR029021">
    <property type="entry name" value="Prot-tyrosine_phosphatase-like"/>
</dbReference>
<dbReference type="InterPro" id="IPR050348">
    <property type="entry name" value="Protein-Tyr_Phosphatase"/>
</dbReference>
<dbReference type="PRINTS" id="PR00700">
    <property type="entry name" value="PRTYPHPHTASE"/>
</dbReference>
<keyword evidence="4" id="KW-1185">Reference proteome</keyword>
<gene>
    <name evidence="3" type="primary">ga25133</name>
    <name evidence="3" type="ORF">PR202_ga25133</name>
</gene>
<dbReference type="Pfam" id="PF00102">
    <property type="entry name" value="Y_phosphatase"/>
    <property type="match status" value="1"/>
</dbReference>
<dbReference type="InterPro" id="IPR016130">
    <property type="entry name" value="Tyr_Pase_AS"/>
</dbReference>
<dbReference type="PROSITE" id="PS00383">
    <property type="entry name" value="TYR_PHOSPHATASE_1"/>
    <property type="match status" value="1"/>
</dbReference>
<feature type="domain" description="Tyrosine-protein phosphatase" evidence="1">
    <location>
        <begin position="65"/>
        <end position="264"/>
    </location>
</feature>
<dbReference type="PROSITE" id="PS50056">
    <property type="entry name" value="TYR_PHOSPHATASE_2"/>
    <property type="match status" value="1"/>
</dbReference>